<feature type="compositionally biased region" description="Polar residues" evidence="1">
    <location>
        <begin position="569"/>
        <end position="586"/>
    </location>
</feature>
<evidence type="ECO:0000313" key="4">
    <source>
        <dbReference type="EMBL" id="CAH0773841.1"/>
    </source>
</evidence>
<organism evidence="4 5">
    <name type="scientific">Bemisia tabaci</name>
    <name type="common">Sweetpotato whitefly</name>
    <name type="synonym">Aleurodes tabaci</name>
    <dbReference type="NCBI Taxonomy" id="7038"/>
    <lineage>
        <taxon>Eukaryota</taxon>
        <taxon>Metazoa</taxon>
        <taxon>Ecdysozoa</taxon>
        <taxon>Arthropoda</taxon>
        <taxon>Hexapoda</taxon>
        <taxon>Insecta</taxon>
        <taxon>Pterygota</taxon>
        <taxon>Neoptera</taxon>
        <taxon>Paraneoptera</taxon>
        <taxon>Hemiptera</taxon>
        <taxon>Sternorrhyncha</taxon>
        <taxon>Aleyrodoidea</taxon>
        <taxon>Aleyrodidae</taxon>
        <taxon>Aleyrodinae</taxon>
        <taxon>Bemisia</taxon>
    </lineage>
</organism>
<evidence type="ECO:0000313" key="5">
    <source>
        <dbReference type="Proteomes" id="UP001152759"/>
    </source>
</evidence>
<feature type="compositionally biased region" description="Low complexity" evidence="1">
    <location>
        <begin position="290"/>
        <end position="376"/>
    </location>
</feature>
<feature type="signal peptide" evidence="3">
    <location>
        <begin position="1"/>
        <end position="19"/>
    </location>
</feature>
<evidence type="ECO:0008006" key="6">
    <source>
        <dbReference type="Google" id="ProtNLM"/>
    </source>
</evidence>
<keyword evidence="3" id="KW-0732">Signal</keyword>
<sequence>MLLLLITTNFLFHMSLVDARSCFFPGEGEKKFYICTKNEYCCSFGCCLSPSFQFYQLWYYWLMVILMFLLCSGGGWWYRYWLHERYPSEFASSLHAHRAGRPCPRPYRPARITYHPARETIILHHVWKGPDDVLVGGATRVRSPPSYQQSDGARVITNGVPISSPYHQIYGPPPSYDSVVAGASVSVHGDSTQTPHISDIPHLHNSVSRILSGLVASGSTVQFYEPPPSADAAGTTLYIPQSEFGCPSSSNTPATVSGFRCVSGSNRSVTFPESSGLGCPSSSSSSAAMPGASGLGCPSSSNSSATMPGSSGLGCPSSSSSSATMPGSSGLGCPSSSSSSATMPGSSGLGCPSSSSSSATMPGSSGLGCPSSSNSSATMPGSSGLCPSNGSGSATMPEFGLVCPSSSNRSAKNHSASLPGSTIKCEVSNSISKSGSNRQNPDSFNLVVRSACDVASTSAPSTAGGSQNPSHSCCETKCHKKQTSPYKANRYLCNFSSFKRISSDHVEGSSPSSHSRSTAESSSHKPEDVSGPVTSQCDEQRELTIPTSLDSHSSTSYEDGIGTAETGLSYLSESQGPSKSGSNVRS</sequence>
<reference evidence="4" key="1">
    <citation type="submission" date="2021-12" db="EMBL/GenBank/DDBJ databases">
        <authorList>
            <person name="King R."/>
        </authorList>
    </citation>
    <scope>NUCLEOTIDE SEQUENCE</scope>
</reference>
<keyword evidence="5" id="KW-1185">Reference proteome</keyword>
<feature type="chain" id="PRO_5040275136" description="Vesicular, overexpressed in cancer, prosurvival protein 1" evidence="3">
    <location>
        <begin position="20"/>
        <end position="586"/>
    </location>
</feature>
<proteinExistence type="predicted"/>
<feature type="transmembrane region" description="Helical" evidence="2">
    <location>
        <begin position="58"/>
        <end position="78"/>
    </location>
</feature>
<evidence type="ECO:0000256" key="2">
    <source>
        <dbReference type="SAM" id="Phobius"/>
    </source>
</evidence>
<dbReference type="Proteomes" id="UP001152759">
    <property type="component" value="Chromosome 6"/>
</dbReference>
<keyword evidence="2" id="KW-1133">Transmembrane helix</keyword>
<feature type="compositionally biased region" description="Low complexity" evidence="1">
    <location>
        <begin position="508"/>
        <end position="521"/>
    </location>
</feature>
<feature type="compositionally biased region" description="Polar residues" evidence="1">
    <location>
        <begin position="377"/>
        <end position="389"/>
    </location>
</feature>
<keyword evidence="2" id="KW-0812">Transmembrane</keyword>
<accession>A0A9P0G5L9</accession>
<dbReference type="EMBL" id="OU963867">
    <property type="protein sequence ID" value="CAH0773841.1"/>
    <property type="molecule type" value="Genomic_DNA"/>
</dbReference>
<protein>
    <recommendedName>
        <fullName evidence="6">Vesicular, overexpressed in cancer, prosurvival protein 1</fullName>
    </recommendedName>
</protein>
<keyword evidence="2" id="KW-0472">Membrane</keyword>
<feature type="compositionally biased region" description="Polar residues" evidence="1">
    <location>
        <begin position="545"/>
        <end position="557"/>
    </location>
</feature>
<evidence type="ECO:0000256" key="1">
    <source>
        <dbReference type="SAM" id="MobiDB-lite"/>
    </source>
</evidence>
<evidence type="ECO:0000256" key="3">
    <source>
        <dbReference type="SAM" id="SignalP"/>
    </source>
</evidence>
<gene>
    <name evidence="4" type="ORF">BEMITA_LOCUS10279</name>
</gene>
<feature type="region of interest" description="Disordered" evidence="1">
    <location>
        <begin position="290"/>
        <end position="389"/>
    </location>
</feature>
<feature type="region of interest" description="Disordered" evidence="1">
    <location>
        <begin position="504"/>
        <end position="586"/>
    </location>
</feature>
<name>A0A9P0G5L9_BEMTA</name>
<dbReference type="AlphaFoldDB" id="A0A9P0G5L9"/>